<protein>
    <submittedName>
        <fullName evidence="1">Uncharacterized protein</fullName>
    </submittedName>
</protein>
<name>A0A1V9ECE1_9BACT</name>
<organism evidence="1 2">
    <name type="scientific">Niastella yeongjuensis</name>
    <dbReference type="NCBI Taxonomy" id="354355"/>
    <lineage>
        <taxon>Bacteria</taxon>
        <taxon>Pseudomonadati</taxon>
        <taxon>Bacteroidota</taxon>
        <taxon>Chitinophagia</taxon>
        <taxon>Chitinophagales</taxon>
        <taxon>Chitinophagaceae</taxon>
        <taxon>Niastella</taxon>
    </lineage>
</organism>
<evidence type="ECO:0000313" key="1">
    <source>
        <dbReference type="EMBL" id="OQP43595.1"/>
    </source>
</evidence>
<dbReference type="EMBL" id="LVXG01000042">
    <property type="protein sequence ID" value="OQP43595.1"/>
    <property type="molecule type" value="Genomic_DNA"/>
</dbReference>
<gene>
    <name evidence="1" type="ORF">A4H97_33900</name>
</gene>
<reference evidence="2" key="1">
    <citation type="submission" date="2016-04" db="EMBL/GenBank/DDBJ databases">
        <authorList>
            <person name="Chen L."/>
            <person name="Zhuang W."/>
            <person name="Wang G."/>
        </authorList>
    </citation>
    <scope>NUCLEOTIDE SEQUENCE [LARGE SCALE GENOMIC DNA]</scope>
    <source>
        <strain evidence="2">17621</strain>
    </source>
</reference>
<dbReference type="AlphaFoldDB" id="A0A1V9ECE1"/>
<proteinExistence type="predicted"/>
<comment type="caution">
    <text evidence="1">The sequence shown here is derived from an EMBL/GenBank/DDBJ whole genome shotgun (WGS) entry which is preliminary data.</text>
</comment>
<evidence type="ECO:0000313" key="2">
    <source>
        <dbReference type="Proteomes" id="UP000192610"/>
    </source>
</evidence>
<keyword evidence="2" id="KW-1185">Reference proteome</keyword>
<sequence>MKTVILPLLLLALFCCKNPDPNLVQTKFERILEDTANNRRAKFDFEELAHYNNICKAIGLNRLYDGSDSLEIRVWRQFSVFGMAADEEIYSLKILDSTVSLSFYRVYCTKENYDKDNFGNQNPFTQPKIDSFLAISKTFSTKIVDSIDLLNLWNLKTLSALNISDSIGFLDGTTTSIELASKSKYKLIRYHVAYAYYEKTRLNDIKTYIDEYDKLIRLFQKNKIYALNY</sequence>
<dbReference type="Proteomes" id="UP000192610">
    <property type="component" value="Unassembled WGS sequence"/>
</dbReference>
<accession>A0A1V9ECE1</accession>
<dbReference type="OrthoDB" id="9919963at2"/>
<dbReference type="RefSeq" id="WP_081203083.1">
    <property type="nucleotide sequence ID" value="NZ_FOCZ01000020.1"/>
</dbReference>